<dbReference type="Proteomes" id="UP000594263">
    <property type="component" value="Unplaced"/>
</dbReference>
<comment type="pathway">
    <text evidence="1">tRNA modification; 5-methoxycarbonylmethyl-2-thiouridine-tRNA biosynthesis.</text>
</comment>
<dbReference type="GO" id="GO:0010015">
    <property type="term" value="P:root morphogenesis"/>
    <property type="evidence" value="ECO:0007669"/>
    <property type="project" value="EnsemblPlants"/>
</dbReference>
<dbReference type="PANTHER" id="PTHR16184">
    <property type="entry name" value="ELONGATOR COMPLEX PROTEIN 6"/>
    <property type="match status" value="1"/>
</dbReference>
<dbReference type="UniPathway" id="UPA00988"/>
<reference evidence="3" key="1">
    <citation type="submission" date="2021-01" db="UniProtKB">
        <authorList>
            <consortium name="EnsemblPlants"/>
        </authorList>
    </citation>
    <scope>IDENTIFICATION</scope>
</reference>
<dbReference type="GO" id="GO:0009926">
    <property type="term" value="P:auxin polar transport"/>
    <property type="evidence" value="ECO:0007669"/>
    <property type="project" value="EnsemblPlants"/>
</dbReference>
<dbReference type="GO" id="GO:0010016">
    <property type="term" value="P:shoot system morphogenesis"/>
    <property type="evidence" value="ECO:0007669"/>
    <property type="project" value="EnsemblPlants"/>
</dbReference>
<organism evidence="3 4">
    <name type="scientific">Kalanchoe fedtschenkoi</name>
    <name type="common">Lavender scallops</name>
    <name type="synonym">South American air plant</name>
    <dbReference type="NCBI Taxonomy" id="63787"/>
    <lineage>
        <taxon>Eukaryota</taxon>
        <taxon>Viridiplantae</taxon>
        <taxon>Streptophyta</taxon>
        <taxon>Embryophyta</taxon>
        <taxon>Tracheophyta</taxon>
        <taxon>Spermatophyta</taxon>
        <taxon>Magnoliopsida</taxon>
        <taxon>eudicotyledons</taxon>
        <taxon>Gunneridae</taxon>
        <taxon>Pentapetalae</taxon>
        <taxon>Saxifragales</taxon>
        <taxon>Crassulaceae</taxon>
        <taxon>Kalanchoe</taxon>
    </lineage>
</organism>
<dbReference type="GO" id="GO:0006979">
    <property type="term" value="P:response to oxidative stress"/>
    <property type="evidence" value="ECO:0007669"/>
    <property type="project" value="EnsemblPlants"/>
</dbReference>
<comment type="similarity">
    <text evidence="2">Belongs to the ELP6 family.</text>
</comment>
<dbReference type="GO" id="GO:0002098">
    <property type="term" value="P:tRNA wobble uridine modification"/>
    <property type="evidence" value="ECO:0007669"/>
    <property type="project" value="InterPro"/>
</dbReference>
<dbReference type="EnsemblPlants" id="Kaladp0039s0594.1.v1.1">
    <property type="protein sequence ID" value="Kaladp0039s0594.1.v1.1"/>
    <property type="gene ID" value="Kaladp0039s0594.v1.1"/>
</dbReference>
<dbReference type="GO" id="GO:0008284">
    <property type="term" value="P:positive regulation of cell population proliferation"/>
    <property type="evidence" value="ECO:0007669"/>
    <property type="project" value="EnsemblPlants"/>
</dbReference>
<evidence type="ECO:0000313" key="4">
    <source>
        <dbReference type="Proteomes" id="UP000594263"/>
    </source>
</evidence>
<dbReference type="PANTHER" id="PTHR16184:SF6">
    <property type="entry name" value="ELONGATOR COMPLEX PROTEIN 6"/>
    <property type="match status" value="1"/>
</dbReference>
<dbReference type="Gramene" id="Kaladp0039s0594.1.v1.1">
    <property type="protein sequence ID" value="Kaladp0039s0594.1.v1.1"/>
    <property type="gene ID" value="Kaladp0039s0594.v1.1"/>
</dbReference>
<proteinExistence type="inferred from homology"/>
<dbReference type="GO" id="GO:2000024">
    <property type="term" value="P:regulation of leaf development"/>
    <property type="evidence" value="ECO:0007669"/>
    <property type="project" value="EnsemblPlants"/>
</dbReference>
<protein>
    <recommendedName>
        <fullName evidence="5">Elongator complex protein 6</fullName>
    </recommendedName>
</protein>
<dbReference type="InterPro" id="IPR018627">
    <property type="entry name" value="ELP6"/>
</dbReference>
<dbReference type="Gene3D" id="3.40.50.300">
    <property type="entry name" value="P-loop containing nucleotide triphosphate hydrolases"/>
    <property type="match status" value="1"/>
</dbReference>
<dbReference type="GO" id="GO:0031538">
    <property type="term" value="P:negative regulation of anthocyanin metabolic process"/>
    <property type="evidence" value="ECO:0007669"/>
    <property type="project" value="EnsemblPlants"/>
</dbReference>
<evidence type="ECO:0008006" key="5">
    <source>
        <dbReference type="Google" id="ProtNLM"/>
    </source>
</evidence>
<sequence>MDHRPSNLLDEALGSCDGRFVLIEDSVETSGAFVLHHLIKRFLITPNTPSAAAAIVFVALARPFSHYDRVLRKLGCNLSVHRQNNKFIFVNAFFPDKKSDSYSIKKKGCRDSLISLYAKIRSAVEADGSPEVRRNHVTVMIDDASLLEVAADGCCNHVTDFLHYCHTLTSDFGCSLVVLNHKDIYSCVEGRTPLLQMEYLADLIIRVEPLSTGLAADVHGQLTVINKGLWDEKKSSRLNNFHFKVKENCTDYFYPGSQV</sequence>
<evidence type="ECO:0000256" key="2">
    <source>
        <dbReference type="ARBA" id="ARBA00008837"/>
    </source>
</evidence>
<dbReference type="InterPro" id="IPR027417">
    <property type="entry name" value="P-loop_NTPase"/>
</dbReference>
<dbReference type="OMA" id="MFTELNS"/>
<accession>A0A7N0ZVL4</accession>
<dbReference type="AlphaFoldDB" id="A0A7N0ZVL4"/>
<evidence type="ECO:0000313" key="3">
    <source>
        <dbReference type="EnsemblPlants" id="Kaladp0039s0594.1.v1.1"/>
    </source>
</evidence>
<dbReference type="CDD" id="cd19495">
    <property type="entry name" value="Elp6"/>
    <property type="match status" value="1"/>
</dbReference>
<evidence type="ECO:0000256" key="1">
    <source>
        <dbReference type="ARBA" id="ARBA00005043"/>
    </source>
</evidence>
<name>A0A7N0ZVL4_KALFE</name>
<dbReference type="Pfam" id="PF09807">
    <property type="entry name" value="ELP6"/>
    <property type="match status" value="1"/>
</dbReference>
<keyword evidence="4" id="KW-1185">Reference proteome</keyword>
<dbReference type="GO" id="GO:0033588">
    <property type="term" value="C:elongator holoenzyme complex"/>
    <property type="evidence" value="ECO:0007669"/>
    <property type="project" value="EnsemblPlants"/>
</dbReference>